<reference evidence="1" key="1">
    <citation type="submission" date="2014-09" db="EMBL/GenBank/DDBJ databases">
        <authorList>
            <person name="Magalhaes I.L.F."/>
            <person name="Oliveira U."/>
            <person name="Santos F.R."/>
            <person name="Vidigal T.H.D.A."/>
            <person name="Brescovit A.D."/>
            <person name="Santos A.J."/>
        </authorList>
    </citation>
    <scope>NUCLEOTIDE SEQUENCE</scope>
    <source>
        <tissue evidence="1">Shoot tissue taken approximately 20 cm above the soil surface</tissue>
    </source>
</reference>
<accession>A0A0A8YBQ7</accession>
<name>A0A0A8YBQ7_ARUDO</name>
<dbReference type="EMBL" id="GBRH01274496">
    <property type="protein sequence ID" value="JAD23399.1"/>
    <property type="molecule type" value="Transcribed_RNA"/>
</dbReference>
<protein>
    <submittedName>
        <fullName evidence="1">Uncharacterized protein</fullName>
    </submittedName>
</protein>
<organism evidence="1">
    <name type="scientific">Arundo donax</name>
    <name type="common">Giant reed</name>
    <name type="synonym">Donax arundinaceus</name>
    <dbReference type="NCBI Taxonomy" id="35708"/>
    <lineage>
        <taxon>Eukaryota</taxon>
        <taxon>Viridiplantae</taxon>
        <taxon>Streptophyta</taxon>
        <taxon>Embryophyta</taxon>
        <taxon>Tracheophyta</taxon>
        <taxon>Spermatophyta</taxon>
        <taxon>Magnoliopsida</taxon>
        <taxon>Liliopsida</taxon>
        <taxon>Poales</taxon>
        <taxon>Poaceae</taxon>
        <taxon>PACMAD clade</taxon>
        <taxon>Arundinoideae</taxon>
        <taxon>Arundineae</taxon>
        <taxon>Arundo</taxon>
    </lineage>
</organism>
<sequence length="22" mass="2515">MYDANHDNVVSLLIKNQRTLVA</sequence>
<dbReference type="AlphaFoldDB" id="A0A0A8YBQ7"/>
<evidence type="ECO:0000313" key="1">
    <source>
        <dbReference type="EMBL" id="JAD23399.1"/>
    </source>
</evidence>
<reference evidence="1" key="2">
    <citation type="journal article" date="2015" name="Data Brief">
        <title>Shoot transcriptome of the giant reed, Arundo donax.</title>
        <authorList>
            <person name="Barrero R.A."/>
            <person name="Guerrero F.D."/>
            <person name="Moolhuijzen P."/>
            <person name="Goolsby J.A."/>
            <person name="Tidwell J."/>
            <person name="Bellgard S.E."/>
            <person name="Bellgard M.I."/>
        </authorList>
    </citation>
    <scope>NUCLEOTIDE SEQUENCE</scope>
    <source>
        <tissue evidence="1">Shoot tissue taken approximately 20 cm above the soil surface</tissue>
    </source>
</reference>
<proteinExistence type="predicted"/>